<dbReference type="InterPro" id="IPR044822">
    <property type="entry name" value="Myb_DNA-bind_4"/>
</dbReference>
<evidence type="ECO:0000259" key="3">
    <source>
        <dbReference type="Pfam" id="PF13837"/>
    </source>
</evidence>
<keyword evidence="1" id="KW-0378">Hydrolase</keyword>
<keyword evidence="5" id="KW-1185">Reference proteome</keyword>
<dbReference type="PANTHER" id="PTHR31126:SF48">
    <property type="entry name" value="INOSITOL PHOSPHATASE SIW14"/>
    <property type="match status" value="1"/>
</dbReference>
<gene>
    <name evidence="4" type="ORF">KI387_023368</name>
</gene>
<name>A0AA38G235_TAXCH</name>
<sequence>MRQGVEERLEPMTSNNPYSYNLDILQEPIRVSSSTTEPFKHSEETHPLNSKQESIDRMRSVLQKIMEKSQPSQDSIERHMPPPPPASLAVTVALPCIKRKEMESSTSRVYREELWPNTAIDVLLLKFEDLCYDSHRGRLLGKTHWGRIAAAVNDACSANYSGVQCKYKWNRLKKSYNKAKLHGDPSRFVFFSHVDRIVKKASGQKIEEPEPEPEPEDEQDHEEDDLAVEDDDVDSTCEAASNESKPGGSPSMSATEDDDDMERRPNKRRGGVVSLSRSSFGHKIERRMANLAQTMESIQRTRTDELKKLLDAQMEITAVLVKNNKGLRRHDGAASGIVSLETRETGLALPRQRGNAAFIPPLNFAMVDKGVYRSGFPNSVNFPFLKTLKLRSIIYLCQGPYPEINLEFLRAENVQIYHFGKERFQGTIMSFSDDVICEALKILLDLRNHPVLIHCKRGK</sequence>
<feature type="non-terminal residue" evidence="4">
    <location>
        <position position="1"/>
    </location>
</feature>
<evidence type="ECO:0000313" key="5">
    <source>
        <dbReference type="Proteomes" id="UP000824469"/>
    </source>
</evidence>
<dbReference type="Gene3D" id="3.90.190.10">
    <property type="entry name" value="Protein tyrosine phosphatase superfamily"/>
    <property type="match status" value="1"/>
</dbReference>
<dbReference type="InterPro" id="IPR020428">
    <property type="entry name" value="PFA-DSPs"/>
</dbReference>
<reference evidence="4 5" key="1">
    <citation type="journal article" date="2021" name="Nat. Plants">
        <title>The Taxus genome provides insights into paclitaxel biosynthesis.</title>
        <authorList>
            <person name="Xiong X."/>
            <person name="Gou J."/>
            <person name="Liao Q."/>
            <person name="Li Y."/>
            <person name="Zhou Q."/>
            <person name="Bi G."/>
            <person name="Li C."/>
            <person name="Du R."/>
            <person name="Wang X."/>
            <person name="Sun T."/>
            <person name="Guo L."/>
            <person name="Liang H."/>
            <person name="Lu P."/>
            <person name="Wu Y."/>
            <person name="Zhang Z."/>
            <person name="Ro D.K."/>
            <person name="Shang Y."/>
            <person name="Huang S."/>
            <person name="Yan J."/>
        </authorList>
    </citation>
    <scope>NUCLEOTIDE SEQUENCE [LARGE SCALE GENOMIC DNA]</scope>
    <source>
        <strain evidence="4">Ta-2019</strain>
    </source>
</reference>
<dbReference type="GO" id="GO:0016791">
    <property type="term" value="F:phosphatase activity"/>
    <property type="evidence" value="ECO:0007669"/>
    <property type="project" value="InterPro"/>
</dbReference>
<dbReference type="OMA" id="HWGQIAD"/>
<comment type="caution">
    <text evidence="4">The sequence shown here is derived from an EMBL/GenBank/DDBJ whole genome shotgun (WGS) entry which is preliminary data.</text>
</comment>
<evidence type="ECO:0000256" key="2">
    <source>
        <dbReference type="SAM" id="MobiDB-lite"/>
    </source>
</evidence>
<accession>A0AA38G235</accession>
<dbReference type="GO" id="GO:0005737">
    <property type="term" value="C:cytoplasm"/>
    <property type="evidence" value="ECO:0007669"/>
    <property type="project" value="TreeGrafter"/>
</dbReference>
<feature type="compositionally biased region" description="Polar residues" evidence="2">
    <location>
        <begin position="238"/>
        <end position="254"/>
    </location>
</feature>
<dbReference type="Pfam" id="PF03162">
    <property type="entry name" value="Y_phosphatase2"/>
    <property type="match status" value="1"/>
</dbReference>
<dbReference type="PANTHER" id="PTHR31126">
    <property type="entry name" value="TYROSINE-PROTEIN PHOSPHATASE"/>
    <property type="match status" value="1"/>
</dbReference>
<feature type="compositionally biased region" description="Acidic residues" evidence="2">
    <location>
        <begin position="209"/>
        <end position="235"/>
    </location>
</feature>
<feature type="region of interest" description="Disordered" evidence="2">
    <location>
        <begin position="1"/>
        <end position="54"/>
    </location>
</feature>
<dbReference type="InterPro" id="IPR029021">
    <property type="entry name" value="Prot-tyrosine_phosphatase-like"/>
</dbReference>
<feature type="compositionally biased region" description="Basic and acidic residues" evidence="2">
    <location>
        <begin position="1"/>
        <end position="10"/>
    </location>
</feature>
<dbReference type="Proteomes" id="UP000824469">
    <property type="component" value="Unassembled WGS sequence"/>
</dbReference>
<dbReference type="InterPro" id="IPR004861">
    <property type="entry name" value="Siw14-like"/>
</dbReference>
<dbReference type="PRINTS" id="PR01911">
    <property type="entry name" value="PFDSPHPHTASE"/>
</dbReference>
<dbReference type="AlphaFoldDB" id="A0AA38G235"/>
<feature type="domain" description="Myb/SANT-like DNA-binding" evidence="3">
    <location>
        <begin position="114"/>
        <end position="197"/>
    </location>
</feature>
<dbReference type="Pfam" id="PF13837">
    <property type="entry name" value="Myb_DNA-bind_4"/>
    <property type="match status" value="1"/>
</dbReference>
<dbReference type="SUPFAM" id="SSF52799">
    <property type="entry name" value="(Phosphotyrosine protein) phosphatases II"/>
    <property type="match status" value="1"/>
</dbReference>
<proteinExistence type="predicted"/>
<evidence type="ECO:0000256" key="1">
    <source>
        <dbReference type="ARBA" id="ARBA00022801"/>
    </source>
</evidence>
<organism evidence="4 5">
    <name type="scientific">Taxus chinensis</name>
    <name type="common">Chinese yew</name>
    <name type="synonym">Taxus wallichiana var. chinensis</name>
    <dbReference type="NCBI Taxonomy" id="29808"/>
    <lineage>
        <taxon>Eukaryota</taxon>
        <taxon>Viridiplantae</taxon>
        <taxon>Streptophyta</taxon>
        <taxon>Embryophyta</taxon>
        <taxon>Tracheophyta</taxon>
        <taxon>Spermatophyta</taxon>
        <taxon>Pinopsida</taxon>
        <taxon>Pinidae</taxon>
        <taxon>Conifers II</taxon>
        <taxon>Cupressales</taxon>
        <taxon>Taxaceae</taxon>
        <taxon>Taxus</taxon>
    </lineage>
</organism>
<dbReference type="EMBL" id="JAHRHJ020000005">
    <property type="protein sequence ID" value="KAH9314741.1"/>
    <property type="molecule type" value="Genomic_DNA"/>
</dbReference>
<evidence type="ECO:0000313" key="4">
    <source>
        <dbReference type="EMBL" id="KAH9314741.1"/>
    </source>
</evidence>
<protein>
    <recommendedName>
        <fullName evidence="3">Myb/SANT-like DNA-binding domain-containing protein</fullName>
    </recommendedName>
</protein>
<feature type="region of interest" description="Disordered" evidence="2">
    <location>
        <begin position="201"/>
        <end position="279"/>
    </location>
</feature>